<reference evidence="1" key="1">
    <citation type="submission" date="2018-06" db="EMBL/GenBank/DDBJ databases">
        <authorList>
            <person name="Zhirakovskaya E."/>
        </authorList>
    </citation>
    <scope>NUCLEOTIDE SEQUENCE</scope>
</reference>
<dbReference type="AlphaFoldDB" id="A0A3B0ZJ91"/>
<gene>
    <name evidence="1" type="ORF">MNBD_GAMMA23-1694</name>
</gene>
<feature type="non-terminal residue" evidence="1">
    <location>
        <position position="66"/>
    </location>
</feature>
<dbReference type="Pfam" id="PF09694">
    <property type="entry name" value="Gcw_chp"/>
    <property type="match status" value="1"/>
</dbReference>
<organism evidence="1">
    <name type="scientific">hydrothermal vent metagenome</name>
    <dbReference type="NCBI Taxonomy" id="652676"/>
    <lineage>
        <taxon>unclassified sequences</taxon>
        <taxon>metagenomes</taxon>
        <taxon>ecological metagenomes</taxon>
    </lineage>
</organism>
<evidence type="ECO:0000313" key="1">
    <source>
        <dbReference type="EMBL" id="VAW91711.1"/>
    </source>
</evidence>
<accession>A0A3B0ZJ91</accession>
<dbReference type="EMBL" id="UOFT01000015">
    <property type="protein sequence ID" value="VAW91711.1"/>
    <property type="molecule type" value="Genomic_DNA"/>
</dbReference>
<name>A0A3B0ZJ91_9ZZZZ</name>
<protein>
    <submittedName>
        <fullName evidence="1">Uncharacterized protein</fullName>
    </submittedName>
</protein>
<dbReference type="InterPro" id="IPR010239">
    <property type="entry name" value="CHP02001"/>
</dbReference>
<sequence>MKKLNLASMAMASAIAFGGVFGVTTAAQADVSYNVGVHSKYLLRGIFEENTGTAVQGGADWSSDTS</sequence>
<proteinExistence type="predicted"/>